<keyword evidence="3" id="KW-0274">FAD</keyword>
<dbReference type="OrthoDB" id="66881at2759"/>
<keyword evidence="5" id="KW-0560">Oxidoreductase</keyword>
<dbReference type="Pfam" id="PF00743">
    <property type="entry name" value="FMO-like"/>
    <property type="match status" value="2"/>
</dbReference>
<dbReference type="GO" id="GO:0004499">
    <property type="term" value="F:N,N-dimethylaniline monooxygenase activity"/>
    <property type="evidence" value="ECO:0007669"/>
    <property type="project" value="InterPro"/>
</dbReference>
<dbReference type="InterPro" id="IPR036188">
    <property type="entry name" value="FAD/NAD-bd_sf"/>
</dbReference>
<evidence type="ECO:0000313" key="6">
    <source>
        <dbReference type="EMBL" id="KKY14082.1"/>
    </source>
</evidence>
<evidence type="ECO:0000256" key="5">
    <source>
        <dbReference type="ARBA" id="ARBA00023002"/>
    </source>
</evidence>
<dbReference type="FunFam" id="3.50.50.60:FF:000042">
    <property type="entry name" value="Dimethylaniline monooxygenase [N-oxide-forming]"/>
    <property type="match status" value="1"/>
</dbReference>
<dbReference type="SUPFAM" id="SSF51905">
    <property type="entry name" value="FAD/NAD(P)-binding domain"/>
    <property type="match status" value="1"/>
</dbReference>
<dbReference type="PANTHER" id="PTHR23023">
    <property type="entry name" value="DIMETHYLANILINE MONOOXYGENASE"/>
    <property type="match status" value="1"/>
</dbReference>
<dbReference type="InterPro" id="IPR000960">
    <property type="entry name" value="Flavin_mOase"/>
</dbReference>
<comment type="caution">
    <text evidence="6">The sequence shown here is derived from an EMBL/GenBank/DDBJ whole genome shotgun (WGS) entry which is preliminary data.</text>
</comment>
<name>A0A0G2DSZ7_PHACM</name>
<reference evidence="6 7" key="2">
    <citation type="submission" date="2015-05" db="EMBL/GenBank/DDBJ databases">
        <authorList>
            <person name="Morales-Cruz A."/>
            <person name="Amrine K.C."/>
            <person name="Cantu D."/>
        </authorList>
    </citation>
    <scope>NUCLEOTIDE SEQUENCE [LARGE SCALE GENOMIC DNA]</scope>
    <source>
        <strain evidence="6">UCRPC4</strain>
    </source>
</reference>
<comment type="similarity">
    <text evidence="1">Belongs to the FMO family.</text>
</comment>
<dbReference type="InterPro" id="IPR020946">
    <property type="entry name" value="Flavin_mOase-like"/>
</dbReference>
<gene>
    <name evidence="6" type="ORF">UCRPC4_g06853</name>
</gene>
<protein>
    <submittedName>
        <fullName evidence="6">Putative dimethylaniline monooxygenase 2</fullName>
    </submittedName>
</protein>
<evidence type="ECO:0000256" key="1">
    <source>
        <dbReference type="ARBA" id="ARBA00009183"/>
    </source>
</evidence>
<sequence length="508" mass="56433">MALQSTVQARVVGNRVAVIGLGLTGIATLKNLLEEGFDAVGFERHNHIGGLWRCYPSGEQVAQYIEDYAKYFELSRKNRCQLGVRIDRIDRSKDGSQWAIDVNQGSHGSRTELFDRVVVTTGPFHTAFMPKVEGAESFKGKVLHAQEFKDPEVFKGQRVVVVGLSNTAADIAVDLSEVADKTYVSHRSGAFIITRLSNGQPLDHRITRRIASLGSAFNSAFPTLAAKLSTTLLARNMRKQYPLMKKSWGLLPARPILYASPAVNEKIMSCLESGTISSLPGIRRFLPDGHSIEFTNDVTLSSVDAVIFATGYLFDFSILGSEADPTATPTPEWDSSPNANGLLYPRLYQGIFSPAYSDSLAFIGPFRGHSIAAFSNADLTSQAITQVWKGNFSLPPRSEMESWCDKNYQKSVSQLSVWHIQKVGTDPKPLEKWLNAAAGNGLNEMLGWTSKKAWSFWWRDRKLYNLLMDGIDTPYIYRLFDGERGEKSRKKWDGARDAIFKTNGLVAQ</sequence>
<keyword evidence="4" id="KW-0521">NADP</keyword>
<dbReference type="PIRSF" id="PIRSF000332">
    <property type="entry name" value="FMO"/>
    <property type="match status" value="1"/>
</dbReference>
<evidence type="ECO:0000256" key="2">
    <source>
        <dbReference type="ARBA" id="ARBA00022630"/>
    </source>
</evidence>
<keyword evidence="6" id="KW-0503">Monooxygenase</keyword>
<organism evidence="6 7">
    <name type="scientific">Phaeomoniella chlamydospora</name>
    <name type="common">Phaeoacremonium chlamydosporum</name>
    <dbReference type="NCBI Taxonomy" id="158046"/>
    <lineage>
        <taxon>Eukaryota</taxon>
        <taxon>Fungi</taxon>
        <taxon>Dikarya</taxon>
        <taxon>Ascomycota</taxon>
        <taxon>Pezizomycotina</taxon>
        <taxon>Eurotiomycetes</taxon>
        <taxon>Chaetothyriomycetidae</taxon>
        <taxon>Phaeomoniellales</taxon>
        <taxon>Phaeomoniellaceae</taxon>
        <taxon>Phaeomoniella</taxon>
    </lineage>
</organism>
<dbReference type="GO" id="GO:0050661">
    <property type="term" value="F:NADP binding"/>
    <property type="evidence" value="ECO:0007669"/>
    <property type="project" value="InterPro"/>
</dbReference>
<keyword evidence="2" id="KW-0285">Flavoprotein</keyword>
<dbReference type="EMBL" id="LCWF01000238">
    <property type="protein sequence ID" value="KKY14082.1"/>
    <property type="molecule type" value="Genomic_DNA"/>
</dbReference>
<accession>A0A0G2DSZ7</accession>
<evidence type="ECO:0000256" key="3">
    <source>
        <dbReference type="ARBA" id="ARBA00022827"/>
    </source>
</evidence>
<evidence type="ECO:0000256" key="4">
    <source>
        <dbReference type="ARBA" id="ARBA00022857"/>
    </source>
</evidence>
<dbReference type="Gene3D" id="3.50.50.60">
    <property type="entry name" value="FAD/NAD(P)-binding domain"/>
    <property type="match status" value="2"/>
</dbReference>
<keyword evidence="7" id="KW-1185">Reference proteome</keyword>
<dbReference type="AlphaFoldDB" id="A0A0G2DSZ7"/>
<proteinExistence type="inferred from homology"/>
<dbReference type="InterPro" id="IPR050346">
    <property type="entry name" value="FMO-like"/>
</dbReference>
<dbReference type="PRINTS" id="PR00419">
    <property type="entry name" value="ADXRDTASE"/>
</dbReference>
<evidence type="ECO:0000313" key="7">
    <source>
        <dbReference type="Proteomes" id="UP000053317"/>
    </source>
</evidence>
<dbReference type="GO" id="GO:0050660">
    <property type="term" value="F:flavin adenine dinucleotide binding"/>
    <property type="evidence" value="ECO:0007669"/>
    <property type="project" value="InterPro"/>
</dbReference>
<reference evidence="6 7" key="1">
    <citation type="submission" date="2015-05" db="EMBL/GenBank/DDBJ databases">
        <title>Distinctive expansion of gene families associated with plant cell wall degradation and secondary metabolism in the genomes of grapevine trunk pathogens.</title>
        <authorList>
            <person name="Lawrence D.P."/>
            <person name="Travadon R."/>
            <person name="Rolshausen P.E."/>
            <person name="Baumgartner K."/>
        </authorList>
    </citation>
    <scope>NUCLEOTIDE SEQUENCE [LARGE SCALE GENOMIC DNA]</scope>
    <source>
        <strain evidence="6">UCRPC4</strain>
    </source>
</reference>
<dbReference type="Proteomes" id="UP000053317">
    <property type="component" value="Unassembled WGS sequence"/>
</dbReference>